<name>A0AAN8P7A1_POLSC</name>
<gene>
    <name evidence="1" type="ORF">RUM43_009747</name>
</gene>
<evidence type="ECO:0000313" key="2">
    <source>
        <dbReference type="Proteomes" id="UP001372834"/>
    </source>
</evidence>
<evidence type="ECO:0000313" key="1">
    <source>
        <dbReference type="EMBL" id="KAK6636095.1"/>
    </source>
</evidence>
<dbReference type="GO" id="GO:0005737">
    <property type="term" value="C:cytoplasm"/>
    <property type="evidence" value="ECO:0007669"/>
    <property type="project" value="InterPro"/>
</dbReference>
<dbReference type="SUPFAM" id="SSF81790">
    <property type="entry name" value="Myosin phosphatase inhibitor 17kDa protein, CPI-17"/>
    <property type="match status" value="1"/>
</dbReference>
<dbReference type="Proteomes" id="UP001372834">
    <property type="component" value="Unassembled WGS sequence"/>
</dbReference>
<reference evidence="1 2" key="1">
    <citation type="submission" date="2023-10" db="EMBL/GenBank/DDBJ databases">
        <title>Genomes of two closely related lineages of the louse Polyplax serrata with different host specificities.</title>
        <authorList>
            <person name="Martinu J."/>
            <person name="Tarabai H."/>
            <person name="Stefka J."/>
            <person name="Hypsa V."/>
        </authorList>
    </citation>
    <scope>NUCLEOTIDE SEQUENCE [LARGE SCALE GENOMIC DNA]</scope>
    <source>
        <strain evidence="1">HR10_N</strain>
    </source>
</reference>
<comment type="caution">
    <text evidence="1">The sequence shown here is derived from an EMBL/GenBank/DDBJ whole genome shotgun (WGS) entry which is preliminary data.</text>
</comment>
<dbReference type="Gene3D" id="1.10.150.220">
    <property type="entry name" value="CPI-17"/>
    <property type="match status" value="1"/>
</dbReference>
<organism evidence="1 2">
    <name type="scientific">Polyplax serrata</name>
    <name type="common">Common mouse louse</name>
    <dbReference type="NCBI Taxonomy" id="468196"/>
    <lineage>
        <taxon>Eukaryota</taxon>
        <taxon>Metazoa</taxon>
        <taxon>Ecdysozoa</taxon>
        <taxon>Arthropoda</taxon>
        <taxon>Hexapoda</taxon>
        <taxon>Insecta</taxon>
        <taxon>Pterygota</taxon>
        <taxon>Neoptera</taxon>
        <taxon>Paraneoptera</taxon>
        <taxon>Psocodea</taxon>
        <taxon>Troctomorpha</taxon>
        <taxon>Phthiraptera</taxon>
        <taxon>Anoplura</taxon>
        <taxon>Polyplacidae</taxon>
        <taxon>Polyplax</taxon>
    </lineage>
</organism>
<accession>A0AAN8P7A1</accession>
<sequence length="173" mass="19776">MAIEFLKLLKTPRVLSSGLQATTKYKNMECGVTATSRLTNGNGILSDVRSESSPAKAGLHVNFIEKTDVKEKREKFLTAKYGSHQMGLIRKRLAVEMWLYDELQKLFESPVWVNKDKQRRQRMSKDNKLECVTIQRKLRKSLDFFAHDQSASGKSQKVSFVTEVPSTGYQNRS</sequence>
<dbReference type="AlphaFoldDB" id="A0AAN8P7A1"/>
<dbReference type="InterPro" id="IPR036658">
    <property type="entry name" value="CPI-17_sf"/>
</dbReference>
<dbReference type="EMBL" id="JAWJWE010000004">
    <property type="protein sequence ID" value="KAK6636095.1"/>
    <property type="molecule type" value="Genomic_DNA"/>
</dbReference>
<proteinExistence type="predicted"/>
<protein>
    <submittedName>
        <fullName evidence="1">Uncharacterized protein</fullName>
    </submittedName>
</protein>